<sequence length="76" mass="8549">MGFALTLRYASFRHKNKSVGRFIELAVVTVAMVAIASLLATENIQIILVSLCALLFCIGSFWFFKKSDDMRRTMAD</sequence>
<evidence type="ECO:0000313" key="2">
    <source>
        <dbReference type="EMBL" id="MCW8348152.1"/>
    </source>
</evidence>
<reference evidence="2" key="1">
    <citation type="submission" date="2022-02" db="EMBL/GenBank/DDBJ databases">
        <title>Vibrio sp. nov, a new bacterium isolated from seawater.</title>
        <authorList>
            <person name="Yuan Y."/>
        </authorList>
    </citation>
    <scope>NUCLEOTIDE SEQUENCE</scope>
    <source>
        <strain evidence="2">ZSDZ65</strain>
    </source>
</reference>
<comment type="caution">
    <text evidence="2">The sequence shown here is derived from an EMBL/GenBank/DDBJ whole genome shotgun (WGS) entry which is preliminary data.</text>
</comment>
<dbReference type="AlphaFoldDB" id="A0A9X3CR66"/>
<keyword evidence="1" id="KW-1133">Transmembrane helix</keyword>
<keyword evidence="1" id="KW-0472">Membrane</keyword>
<evidence type="ECO:0000256" key="1">
    <source>
        <dbReference type="SAM" id="Phobius"/>
    </source>
</evidence>
<feature type="transmembrane region" description="Helical" evidence="1">
    <location>
        <begin position="46"/>
        <end position="64"/>
    </location>
</feature>
<dbReference type="RefSeq" id="WP_265676717.1">
    <property type="nucleotide sequence ID" value="NZ_JAKRRY010000032.1"/>
</dbReference>
<feature type="transmembrane region" description="Helical" evidence="1">
    <location>
        <begin position="21"/>
        <end position="40"/>
    </location>
</feature>
<organism evidence="2 3">
    <name type="scientific">Vibrio qingdaonensis</name>
    <dbReference type="NCBI Taxonomy" id="2829491"/>
    <lineage>
        <taxon>Bacteria</taxon>
        <taxon>Pseudomonadati</taxon>
        <taxon>Pseudomonadota</taxon>
        <taxon>Gammaproteobacteria</taxon>
        <taxon>Vibrionales</taxon>
        <taxon>Vibrionaceae</taxon>
        <taxon>Vibrio</taxon>
    </lineage>
</organism>
<dbReference type="Proteomes" id="UP001155587">
    <property type="component" value="Unassembled WGS sequence"/>
</dbReference>
<keyword evidence="1" id="KW-0812">Transmembrane</keyword>
<proteinExistence type="predicted"/>
<protein>
    <submittedName>
        <fullName evidence="2">Uncharacterized protein</fullName>
    </submittedName>
</protein>
<keyword evidence="3" id="KW-1185">Reference proteome</keyword>
<dbReference type="EMBL" id="JAKRRY010000032">
    <property type="protein sequence ID" value="MCW8348152.1"/>
    <property type="molecule type" value="Genomic_DNA"/>
</dbReference>
<accession>A0A9X3CR66</accession>
<gene>
    <name evidence="2" type="ORF">MD535_19360</name>
</gene>
<name>A0A9X3CR66_9VIBR</name>
<evidence type="ECO:0000313" key="3">
    <source>
        <dbReference type="Proteomes" id="UP001155587"/>
    </source>
</evidence>